<dbReference type="GO" id="GO:0005886">
    <property type="term" value="C:plasma membrane"/>
    <property type="evidence" value="ECO:0007669"/>
    <property type="project" value="UniProtKB-SubCell"/>
</dbReference>
<feature type="transmembrane region" description="Helical" evidence="10">
    <location>
        <begin position="326"/>
        <end position="348"/>
    </location>
</feature>
<dbReference type="NCBIfam" id="TIGR00832">
    <property type="entry name" value="acr3"/>
    <property type="match status" value="1"/>
</dbReference>
<comment type="similarity">
    <text evidence="2">Belongs to the arsenical resistance-3 (ACR3) (TC 2.A.59) family.</text>
</comment>
<sequence>MTNTTTAGDAPPAVVARLSRLDQFLPLWIGLAMAAGLLLGRLIPGLDTALEAVKIGGISLPIALGLLIMMYPVLAKVRYDRFDTVTGDRRLLLSSLLLNWVLGPALMFALAWIFLADHAEYRTGLIIVGLARCIAMVIIWNDLARGDREAAAVLVALNSVFQVLAFGLLGWFYLSALPDWLNLSGARLEVSGWDIAVNVLIFLGIPLLAGYLTRHLGERAKGRTWYESRFLPTIGPVTLYGLLFTIVILFALQGDAITSQPWDVALIAVPLLVYFAVMWAGSFALGRAIGLNYERTTTLAFTAAGNNFELAIAVAIGTFGVTSGQALAGVVGPLIEVPALVALVYVSLALRRRLFPRQCPAPPQPRSPRSASTPTATRKALMPNDKPSVLFVCVHNAGRSQMAAGWLRHLAGHAVEVRSAGSAPAGTINPAAVEAMREVGIDITGQKPTLLEYDTVEASDIVITMGCGDACPVFPGKRYEDWKLEDPAGKGIAAVRPIRDEIKARIEHLLAGLIPTN</sequence>
<proteinExistence type="inferred from homology"/>
<evidence type="ECO:0000259" key="11">
    <source>
        <dbReference type="SMART" id="SM00226"/>
    </source>
</evidence>
<keyword evidence="7 10" id="KW-1133">Transmembrane helix</keyword>
<feature type="compositionally biased region" description="Low complexity" evidence="9">
    <location>
        <begin position="367"/>
        <end position="378"/>
    </location>
</feature>
<dbReference type="InterPro" id="IPR038770">
    <property type="entry name" value="Na+/solute_symporter_sf"/>
</dbReference>
<organism evidence="12 13">
    <name type="scientific">Micromonospora zingiberis</name>
    <dbReference type="NCBI Taxonomy" id="2053011"/>
    <lineage>
        <taxon>Bacteria</taxon>
        <taxon>Bacillati</taxon>
        <taxon>Actinomycetota</taxon>
        <taxon>Actinomycetes</taxon>
        <taxon>Micromonosporales</taxon>
        <taxon>Micromonosporaceae</taxon>
        <taxon>Micromonospora</taxon>
    </lineage>
</organism>
<dbReference type="GO" id="GO:0015105">
    <property type="term" value="F:arsenite transmembrane transporter activity"/>
    <property type="evidence" value="ECO:0007669"/>
    <property type="project" value="TreeGrafter"/>
</dbReference>
<evidence type="ECO:0000256" key="6">
    <source>
        <dbReference type="ARBA" id="ARBA00022849"/>
    </source>
</evidence>
<dbReference type="InterPro" id="IPR023485">
    <property type="entry name" value="Ptyr_pPase"/>
</dbReference>
<evidence type="ECO:0000256" key="10">
    <source>
        <dbReference type="SAM" id="Phobius"/>
    </source>
</evidence>
<evidence type="ECO:0000256" key="8">
    <source>
        <dbReference type="ARBA" id="ARBA00023136"/>
    </source>
</evidence>
<dbReference type="CDD" id="cd16345">
    <property type="entry name" value="LMWP_ArsC"/>
    <property type="match status" value="1"/>
</dbReference>
<dbReference type="GO" id="GO:0015297">
    <property type="term" value="F:antiporter activity"/>
    <property type="evidence" value="ECO:0007669"/>
    <property type="project" value="InterPro"/>
</dbReference>
<evidence type="ECO:0000256" key="9">
    <source>
        <dbReference type="SAM" id="MobiDB-lite"/>
    </source>
</evidence>
<feature type="transmembrane region" description="Helical" evidence="10">
    <location>
        <begin position="55"/>
        <end position="75"/>
    </location>
</feature>
<feature type="transmembrane region" description="Helical" evidence="10">
    <location>
        <begin position="264"/>
        <end position="286"/>
    </location>
</feature>
<protein>
    <submittedName>
        <fullName evidence="12">ACR3 family arsenite efflux transporter</fullName>
    </submittedName>
</protein>
<feature type="region of interest" description="Disordered" evidence="9">
    <location>
        <begin position="359"/>
        <end position="381"/>
    </location>
</feature>
<dbReference type="InterPro" id="IPR002657">
    <property type="entry name" value="BilAc:Na_symport/Acr3"/>
</dbReference>
<dbReference type="Pfam" id="PF01758">
    <property type="entry name" value="SBF"/>
    <property type="match status" value="1"/>
</dbReference>
<dbReference type="Pfam" id="PF01451">
    <property type="entry name" value="LMWPc"/>
    <property type="match status" value="1"/>
</dbReference>
<dbReference type="PANTHER" id="PTHR43057">
    <property type="entry name" value="ARSENITE EFFLUX TRANSPORTER"/>
    <property type="match status" value="1"/>
</dbReference>
<evidence type="ECO:0000256" key="5">
    <source>
        <dbReference type="ARBA" id="ARBA00022692"/>
    </source>
</evidence>
<dbReference type="FunFam" id="1.20.1530.20:FF:000009">
    <property type="entry name" value="Arsenite transporter, ACR3 family"/>
    <property type="match status" value="1"/>
</dbReference>
<dbReference type="Gene3D" id="3.40.50.2300">
    <property type="match status" value="1"/>
</dbReference>
<evidence type="ECO:0000256" key="2">
    <source>
        <dbReference type="ARBA" id="ARBA00010110"/>
    </source>
</evidence>
<feature type="transmembrane region" description="Helical" evidence="10">
    <location>
        <begin position="152"/>
        <end position="173"/>
    </location>
</feature>
<dbReference type="InterPro" id="IPR036196">
    <property type="entry name" value="Ptyr_pPase_sf"/>
</dbReference>
<dbReference type="Gene3D" id="1.20.1530.20">
    <property type="match status" value="1"/>
</dbReference>
<dbReference type="OrthoDB" id="3420410at2"/>
<feature type="transmembrane region" description="Helical" evidence="10">
    <location>
        <begin position="193"/>
        <end position="212"/>
    </location>
</feature>
<reference evidence="12 13" key="1">
    <citation type="submission" date="2019-02" db="EMBL/GenBank/DDBJ databases">
        <title>Jishengella sp. nov., isolated from a root of Zingiber montanum.</title>
        <authorList>
            <person name="Kuncharoen N."/>
            <person name="Kudo T."/>
            <person name="Masahiro Y."/>
            <person name="Ohkuma M."/>
            <person name="Tanasupawat S."/>
        </authorList>
    </citation>
    <scope>NUCLEOTIDE SEQUENCE [LARGE SCALE GENOMIC DNA]</scope>
    <source>
        <strain evidence="12 13">PLAI 1-1</strain>
    </source>
</reference>
<feature type="domain" description="Phosphotyrosine protein phosphatase I" evidence="11">
    <location>
        <begin position="387"/>
        <end position="512"/>
    </location>
</feature>
<keyword evidence="3" id="KW-0813">Transport</keyword>
<evidence type="ECO:0000256" key="4">
    <source>
        <dbReference type="ARBA" id="ARBA00022475"/>
    </source>
</evidence>
<dbReference type="SUPFAM" id="SSF52788">
    <property type="entry name" value="Phosphotyrosine protein phosphatases I"/>
    <property type="match status" value="1"/>
</dbReference>
<dbReference type="SMART" id="SM00226">
    <property type="entry name" value="LMWPc"/>
    <property type="match status" value="1"/>
</dbReference>
<feature type="transmembrane region" description="Helical" evidence="10">
    <location>
        <begin position="298"/>
        <end position="320"/>
    </location>
</feature>
<dbReference type="InterPro" id="IPR004706">
    <property type="entry name" value="Arsenical-R_Acr3"/>
</dbReference>
<feature type="transmembrane region" description="Helical" evidence="10">
    <location>
        <begin position="24"/>
        <end position="43"/>
    </location>
</feature>
<keyword evidence="4" id="KW-1003">Cell membrane</keyword>
<feature type="transmembrane region" description="Helical" evidence="10">
    <location>
        <begin position="121"/>
        <end position="140"/>
    </location>
</feature>
<keyword evidence="8 10" id="KW-0472">Membrane</keyword>
<dbReference type="GO" id="GO:0046685">
    <property type="term" value="P:response to arsenic-containing substance"/>
    <property type="evidence" value="ECO:0007669"/>
    <property type="project" value="UniProtKB-KW"/>
</dbReference>
<dbReference type="Proteomes" id="UP000292274">
    <property type="component" value="Unassembled WGS sequence"/>
</dbReference>
<feature type="transmembrane region" description="Helical" evidence="10">
    <location>
        <begin position="96"/>
        <end position="115"/>
    </location>
</feature>
<evidence type="ECO:0000313" key="13">
    <source>
        <dbReference type="Proteomes" id="UP000292274"/>
    </source>
</evidence>
<dbReference type="AlphaFoldDB" id="A0A4R0GLC3"/>
<dbReference type="GO" id="GO:0015104">
    <property type="term" value="F:antimonite transmembrane transporter activity"/>
    <property type="evidence" value="ECO:0007669"/>
    <property type="project" value="TreeGrafter"/>
</dbReference>
<keyword evidence="5 10" id="KW-0812">Transmembrane</keyword>
<evidence type="ECO:0000256" key="1">
    <source>
        <dbReference type="ARBA" id="ARBA00004651"/>
    </source>
</evidence>
<accession>A0A4R0GLC3</accession>
<evidence type="ECO:0000256" key="7">
    <source>
        <dbReference type="ARBA" id="ARBA00022989"/>
    </source>
</evidence>
<evidence type="ECO:0000256" key="3">
    <source>
        <dbReference type="ARBA" id="ARBA00022448"/>
    </source>
</evidence>
<comment type="caution">
    <text evidence="12">The sequence shown here is derived from an EMBL/GenBank/DDBJ whole genome shotgun (WGS) entry which is preliminary data.</text>
</comment>
<comment type="subcellular location">
    <subcellularLocation>
        <location evidence="1">Cell membrane</location>
        <topology evidence="1">Multi-pass membrane protein</topology>
    </subcellularLocation>
</comment>
<dbReference type="PANTHER" id="PTHR43057:SF1">
    <property type="entry name" value="ARSENICAL-RESISTANCE PROTEIN 3"/>
    <property type="match status" value="1"/>
</dbReference>
<gene>
    <name evidence="12" type="primary">arsB</name>
    <name evidence="12" type="ORF">E0H26_13030</name>
</gene>
<keyword evidence="13" id="KW-1185">Reference proteome</keyword>
<name>A0A4R0GLC3_9ACTN</name>
<feature type="transmembrane region" description="Helical" evidence="10">
    <location>
        <begin position="233"/>
        <end position="252"/>
    </location>
</feature>
<dbReference type="EMBL" id="SJJR01000007">
    <property type="protein sequence ID" value="TCB97193.1"/>
    <property type="molecule type" value="Genomic_DNA"/>
</dbReference>
<keyword evidence="6" id="KW-0059">Arsenical resistance</keyword>
<evidence type="ECO:0000313" key="12">
    <source>
        <dbReference type="EMBL" id="TCB97193.1"/>
    </source>
</evidence>